<dbReference type="Proteomes" id="UP001152172">
    <property type="component" value="Unassembled WGS sequence"/>
</dbReference>
<sequence length="99" mass="11677">MLQNEGKLDIGNTFKVLDENDQEQEMKVLGYLTVEDTEYVAVSFIEDIQEDSEEEIGIFFFRVDDDNNFVMMESEEEFENVSAAYIKLEKNNFTKQKKR</sequence>
<gene>
    <name evidence="1" type="ORF">M9R61_13305</name>
</gene>
<accession>A0A9X3RBJ3</accession>
<dbReference type="RefSeq" id="WP_269922481.1">
    <property type="nucleotide sequence ID" value="NZ_JAMKBI010000009.1"/>
</dbReference>
<organism evidence="1 2">
    <name type="scientific">Psychrobacillus psychrodurans</name>
    <dbReference type="NCBI Taxonomy" id="126157"/>
    <lineage>
        <taxon>Bacteria</taxon>
        <taxon>Bacillati</taxon>
        <taxon>Bacillota</taxon>
        <taxon>Bacilli</taxon>
        <taxon>Bacillales</taxon>
        <taxon>Bacillaceae</taxon>
        <taxon>Psychrobacillus</taxon>
    </lineage>
</organism>
<protein>
    <submittedName>
        <fullName evidence="1">DUF1292 domain-containing protein</fullName>
    </submittedName>
</protein>
<keyword evidence="2" id="KW-1185">Reference proteome</keyword>
<dbReference type="Pfam" id="PF06949">
    <property type="entry name" value="DUF1292"/>
    <property type="match status" value="1"/>
</dbReference>
<evidence type="ECO:0000313" key="1">
    <source>
        <dbReference type="EMBL" id="MCZ8534288.1"/>
    </source>
</evidence>
<dbReference type="InterPro" id="IPR009711">
    <property type="entry name" value="UPF0473"/>
</dbReference>
<dbReference type="AlphaFoldDB" id="A0A9X3RBJ3"/>
<evidence type="ECO:0000313" key="2">
    <source>
        <dbReference type="Proteomes" id="UP001152172"/>
    </source>
</evidence>
<proteinExistence type="predicted"/>
<dbReference type="EMBL" id="JAMKBI010000009">
    <property type="protein sequence ID" value="MCZ8534288.1"/>
    <property type="molecule type" value="Genomic_DNA"/>
</dbReference>
<name>A0A9X3RBJ3_9BACI</name>
<comment type="caution">
    <text evidence="1">The sequence shown here is derived from an EMBL/GenBank/DDBJ whole genome shotgun (WGS) entry which is preliminary data.</text>
</comment>
<reference evidence="1" key="1">
    <citation type="submission" date="2022-05" db="EMBL/GenBank/DDBJ databases">
        <authorList>
            <person name="Colautti A."/>
            <person name="Iacumin L."/>
        </authorList>
    </citation>
    <scope>NUCLEOTIDE SEQUENCE</scope>
    <source>
        <strain evidence="1">DSM 30747</strain>
    </source>
</reference>